<feature type="modified residue" description="4-aspartylphosphate" evidence="11">
    <location>
        <position position="480"/>
    </location>
</feature>
<proteinExistence type="predicted"/>
<evidence type="ECO:0000256" key="8">
    <source>
        <dbReference type="ARBA" id="ARBA00023012"/>
    </source>
</evidence>
<keyword evidence="12" id="KW-0472">Membrane</keyword>
<evidence type="ECO:0000313" key="15">
    <source>
        <dbReference type="EMBL" id="MVN90468.1"/>
    </source>
</evidence>
<dbReference type="Pfam" id="PF02518">
    <property type="entry name" value="HATPase_c"/>
    <property type="match status" value="1"/>
</dbReference>
<protein>
    <recommendedName>
        <fullName evidence="10">Sensory/regulatory protein RpfC</fullName>
        <ecNumber evidence="2">2.7.13.3</ecNumber>
    </recommendedName>
</protein>
<dbReference type="CDD" id="cd00082">
    <property type="entry name" value="HisKA"/>
    <property type="match status" value="1"/>
</dbReference>
<evidence type="ECO:0000256" key="12">
    <source>
        <dbReference type="SAM" id="Phobius"/>
    </source>
</evidence>
<evidence type="ECO:0000313" key="16">
    <source>
        <dbReference type="Proteomes" id="UP000434850"/>
    </source>
</evidence>
<dbReference type="InterPro" id="IPR004358">
    <property type="entry name" value="Sig_transdc_His_kin-like_C"/>
</dbReference>
<evidence type="ECO:0000256" key="5">
    <source>
        <dbReference type="ARBA" id="ARBA00022741"/>
    </source>
</evidence>
<dbReference type="GO" id="GO:0000155">
    <property type="term" value="F:phosphorelay sensor kinase activity"/>
    <property type="evidence" value="ECO:0007669"/>
    <property type="project" value="InterPro"/>
</dbReference>
<name>A0A6I4I903_9SPHI</name>
<dbReference type="OrthoDB" id="9809670at2"/>
<dbReference type="Gene3D" id="3.40.50.2300">
    <property type="match status" value="2"/>
</dbReference>
<evidence type="ECO:0000256" key="10">
    <source>
        <dbReference type="ARBA" id="ARBA00068150"/>
    </source>
</evidence>
<keyword evidence="3 11" id="KW-0597">Phosphoprotein</keyword>
<keyword evidence="16" id="KW-1185">Reference proteome</keyword>
<dbReference type="InterPro" id="IPR001789">
    <property type="entry name" value="Sig_transdc_resp-reg_receiver"/>
</dbReference>
<keyword evidence="7" id="KW-0067">ATP-binding</keyword>
<evidence type="ECO:0000256" key="9">
    <source>
        <dbReference type="ARBA" id="ARBA00064003"/>
    </source>
</evidence>
<feature type="transmembrane region" description="Helical" evidence="12">
    <location>
        <begin position="12"/>
        <end position="31"/>
    </location>
</feature>
<keyword evidence="12" id="KW-0812">Transmembrane</keyword>
<dbReference type="SUPFAM" id="SSF47384">
    <property type="entry name" value="Homodimeric domain of signal transducing histidine kinase"/>
    <property type="match status" value="1"/>
</dbReference>
<dbReference type="InterPro" id="IPR005467">
    <property type="entry name" value="His_kinase_dom"/>
</dbReference>
<dbReference type="SMART" id="SM00388">
    <property type="entry name" value="HisKA"/>
    <property type="match status" value="1"/>
</dbReference>
<keyword evidence="6" id="KW-0418">Kinase</keyword>
<dbReference type="CDD" id="cd17546">
    <property type="entry name" value="REC_hyHK_CKI1_RcsC-like"/>
    <property type="match status" value="1"/>
</dbReference>
<evidence type="ECO:0000256" key="3">
    <source>
        <dbReference type="ARBA" id="ARBA00022553"/>
    </source>
</evidence>
<evidence type="ECO:0000256" key="11">
    <source>
        <dbReference type="PROSITE-ProRule" id="PRU00169"/>
    </source>
</evidence>
<dbReference type="InterPro" id="IPR036890">
    <property type="entry name" value="HATPase_C_sf"/>
</dbReference>
<dbReference type="PROSITE" id="PS50110">
    <property type="entry name" value="RESPONSE_REGULATORY"/>
    <property type="match status" value="1"/>
</dbReference>
<evidence type="ECO:0000256" key="7">
    <source>
        <dbReference type="ARBA" id="ARBA00022840"/>
    </source>
</evidence>
<keyword evidence="4" id="KW-0808">Transferase</keyword>
<dbReference type="Gene3D" id="1.10.287.130">
    <property type="match status" value="1"/>
</dbReference>
<evidence type="ECO:0000256" key="6">
    <source>
        <dbReference type="ARBA" id="ARBA00022777"/>
    </source>
</evidence>
<dbReference type="PANTHER" id="PTHR45339:SF1">
    <property type="entry name" value="HYBRID SIGNAL TRANSDUCTION HISTIDINE KINASE J"/>
    <property type="match status" value="1"/>
</dbReference>
<dbReference type="PRINTS" id="PR00344">
    <property type="entry name" value="BCTRLSENSOR"/>
</dbReference>
<dbReference type="Gene3D" id="3.30.565.10">
    <property type="entry name" value="Histidine kinase-like ATPase, C-terminal domain"/>
    <property type="match status" value="1"/>
</dbReference>
<dbReference type="CDD" id="cd16922">
    <property type="entry name" value="HATPase_EvgS-ArcB-TorS-like"/>
    <property type="match status" value="1"/>
</dbReference>
<dbReference type="GO" id="GO:0005524">
    <property type="term" value="F:ATP binding"/>
    <property type="evidence" value="ECO:0007669"/>
    <property type="project" value="UniProtKB-KW"/>
</dbReference>
<dbReference type="InterPro" id="IPR011006">
    <property type="entry name" value="CheY-like_superfamily"/>
</dbReference>
<dbReference type="EMBL" id="WQLA01000002">
    <property type="protein sequence ID" value="MVN90468.1"/>
    <property type="molecule type" value="Genomic_DNA"/>
</dbReference>
<dbReference type="FunFam" id="1.10.287.130:FF:000002">
    <property type="entry name" value="Two-component osmosensing histidine kinase"/>
    <property type="match status" value="1"/>
</dbReference>
<dbReference type="SMART" id="SM00387">
    <property type="entry name" value="HATPase_c"/>
    <property type="match status" value="1"/>
</dbReference>
<dbReference type="EC" id="2.7.13.3" evidence="2"/>
<dbReference type="PROSITE" id="PS50109">
    <property type="entry name" value="HIS_KIN"/>
    <property type="match status" value="1"/>
</dbReference>
<comment type="caution">
    <text evidence="15">The sequence shown here is derived from an EMBL/GenBank/DDBJ whole genome shotgun (WGS) entry which is preliminary data.</text>
</comment>
<dbReference type="SUPFAM" id="SSF55874">
    <property type="entry name" value="ATPase domain of HSP90 chaperone/DNA topoisomerase II/histidine kinase"/>
    <property type="match status" value="1"/>
</dbReference>
<evidence type="ECO:0000256" key="4">
    <source>
        <dbReference type="ARBA" id="ARBA00022679"/>
    </source>
</evidence>
<dbReference type="InterPro" id="IPR003594">
    <property type="entry name" value="HATPase_dom"/>
</dbReference>
<keyword evidence="8" id="KW-0902">Two-component regulatory system</keyword>
<reference evidence="15 16" key="1">
    <citation type="submission" date="2019-12" db="EMBL/GenBank/DDBJ databases">
        <title>Mucilaginibacter sp. HME9299 genome sequencing and assembly.</title>
        <authorList>
            <person name="Kang H."/>
            <person name="Kim H."/>
            <person name="Joh K."/>
        </authorList>
    </citation>
    <scope>NUCLEOTIDE SEQUENCE [LARGE SCALE GENOMIC DNA]</scope>
    <source>
        <strain evidence="15 16">HME9299</strain>
    </source>
</reference>
<evidence type="ECO:0000259" key="13">
    <source>
        <dbReference type="PROSITE" id="PS50109"/>
    </source>
</evidence>
<dbReference type="Proteomes" id="UP000434850">
    <property type="component" value="Unassembled WGS sequence"/>
</dbReference>
<dbReference type="Pfam" id="PF00512">
    <property type="entry name" value="HisKA"/>
    <property type="match status" value="1"/>
</dbReference>
<evidence type="ECO:0000256" key="1">
    <source>
        <dbReference type="ARBA" id="ARBA00000085"/>
    </source>
</evidence>
<dbReference type="SMART" id="SM00448">
    <property type="entry name" value="REC"/>
    <property type="match status" value="1"/>
</dbReference>
<dbReference type="Pfam" id="PF00072">
    <property type="entry name" value="Response_reg"/>
    <property type="match status" value="1"/>
</dbReference>
<accession>A0A6I4I903</accession>
<dbReference type="InterPro" id="IPR003661">
    <property type="entry name" value="HisK_dim/P_dom"/>
</dbReference>
<comment type="catalytic activity">
    <reaction evidence="1">
        <text>ATP + protein L-histidine = ADP + protein N-phospho-L-histidine.</text>
        <dbReference type="EC" id="2.7.13.3"/>
    </reaction>
</comment>
<dbReference type="AlphaFoldDB" id="A0A6I4I903"/>
<dbReference type="SUPFAM" id="SSF52172">
    <property type="entry name" value="CheY-like"/>
    <property type="match status" value="2"/>
</dbReference>
<dbReference type="InterPro" id="IPR036097">
    <property type="entry name" value="HisK_dim/P_sf"/>
</dbReference>
<sequence>MNEVSDNIEVLVITAMMCSFTIVVCFLIVLNRKQLDALRQKKANQAKSVFLATMSHEIRTPMNGVLGMAALLKETELTTEQREFTQSIIQSGEALLSVINDILDFSKIESGRMEIDLHEFNLRTCIEDALDLFAAKLSKLPVELFYEMDDTVPELIVADSSRLRQVLVNLVGNAVKFTREGQIMLTVTQGQQQEERPQLKFSVSDTGIGIATENLPKLFEEFTQANAATYRKYGGSGLGLLISKKLVQLMGGEITVVSEPNVGSCFSFSIEYQFTRKLDKAIDLTVLNGKSVQVIYPNQQFNKALSQRLMKCGLNVISALSVAQAQSDLYSAPNIDLFIIDYSLLQPDQIKLAALVNARHPHAAVILLSKAGFEILSNQHYPVFGVLTLPVKQNHLIRELLKAFKQTHLDAGISKSDALLKEEFAALHPLSILVAEDNQMNQLVILKVLKRLGYSPILACNGKETVDALAQTHYDVVLMDVQMPEMDGLEATRYIRKHHRHQPHIVAMTANAMVEDRQECYDAGMNNFLTKPIKLEALMSVLENIPV</sequence>
<keyword evidence="12" id="KW-1133">Transmembrane helix</keyword>
<feature type="domain" description="Response regulatory" evidence="14">
    <location>
        <begin position="431"/>
        <end position="546"/>
    </location>
</feature>
<dbReference type="FunFam" id="3.30.565.10:FF:000010">
    <property type="entry name" value="Sensor histidine kinase RcsC"/>
    <property type="match status" value="1"/>
</dbReference>
<comment type="subunit">
    <text evidence="9">At low DSF concentrations, interacts with RpfF.</text>
</comment>
<keyword evidence="5" id="KW-0547">Nucleotide-binding</keyword>
<dbReference type="PANTHER" id="PTHR45339">
    <property type="entry name" value="HYBRID SIGNAL TRANSDUCTION HISTIDINE KINASE J"/>
    <property type="match status" value="1"/>
</dbReference>
<evidence type="ECO:0000256" key="2">
    <source>
        <dbReference type="ARBA" id="ARBA00012438"/>
    </source>
</evidence>
<organism evidence="15 16">
    <name type="scientific">Mucilaginibacter aquatilis</name>
    <dbReference type="NCBI Taxonomy" id="1517760"/>
    <lineage>
        <taxon>Bacteria</taxon>
        <taxon>Pseudomonadati</taxon>
        <taxon>Bacteroidota</taxon>
        <taxon>Sphingobacteriia</taxon>
        <taxon>Sphingobacteriales</taxon>
        <taxon>Sphingobacteriaceae</taxon>
        <taxon>Mucilaginibacter</taxon>
    </lineage>
</organism>
<dbReference type="RefSeq" id="WP_157540255.1">
    <property type="nucleotide sequence ID" value="NZ_WQLA01000002.1"/>
</dbReference>
<gene>
    <name evidence="15" type="ORF">GO816_04945</name>
</gene>
<evidence type="ECO:0000259" key="14">
    <source>
        <dbReference type="PROSITE" id="PS50110"/>
    </source>
</evidence>
<feature type="domain" description="Histidine kinase" evidence="13">
    <location>
        <begin position="53"/>
        <end position="274"/>
    </location>
</feature>